<keyword evidence="1 4" id="KW-0808">Transferase</keyword>
<dbReference type="CDD" id="cd04301">
    <property type="entry name" value="NAT_SF"/>
    <property type="match status" value="1"/>
</dbReference>
<evidence type="ECO:0000313" key="5">
    <source>
        <dbReference type="Proteomes" id="UP001595969"/>
    </source>
</evidence>
<dbReference type="InterPro" id="IPR000182">
    <property type="entry name" value="GNAT_dom"/>
</dbReference>
<gene>
    <name evidence="4" type="ORF">ACFO5I_11525</name>
</gene>
<keyword evidence="5" id="KW-1185">Reference proteome</keyword>
<dbReference type="RefSeq" id="WP_204652644.1">
    <property type="nucleotide sequence ID" value="NZ_JAFBFD010000001.1"/>
</dbReference>
<evidence type="ECO:0000256" key="2">
    <source>
        <dbReference type="ARBA" id="ARBA00023315"/>
    </source>
</evidence>
<proteinExistence type="predicted"/>
<reference evidence="5" key="1">
    <citation type="journal article" date="2019" name="Int. J. Syst. Evol. Microbiol.">
        <title>The Global Catalogue of Microorganisms (GCM) 10K type strain sequencing project: providing services to taxonomists for standard genome sequencing and annotation.</title>
        <authorList>
            <consortium name="The Broad Institute Genomics Platform"/>
            <consortium name="The Broad Institute Genome Sequencing Center for Infectious Disease"/>
            <person name="Wu L."/>
            <person name="Ma J."/>
        </authorList>
    </citation>
    <scope>NUCLEOTIDE SEQUENCE [LARGE SCALE GENOMIC DNA]</scope>
    <source>
        <strain evidence="5">CGMCC 1.19032</strain>
    </source>
</reference>
<sequence length="140" mass="16287">MVREADISDFLELCEICAEDLGYSCEPELIKSRLENIDKNRERVFVATVDDKAVGFVHIEKYRTLYFSDMANILGLAIAKEYQKKGYGRALMRTAEQWAKEMGVNVVRLNSGISRNDAHIFYRMLGYSNEKEQIRFLKYL</sequence>
<dbReference type="InterPro" id="IPR050832">
    <property type="entry name" value="Bact_Acetyltransf"/>
</dbReference>
<dbReference type="EMBL" id="JBHSGS010000063">
    <property type="protein sequence ID" value="MFC4720351.1"/>
    <property type="molecule type" value="Genomic_DNA"/>
</dbReference>
<dbReference type="PANTHER" id="PTHR43877:SF2">
    <property type="entry name" value="AMINOALKYLPHOSPHONATE N-ACETYLTRANSFERASE-RELATED"/>
    <property type="match status" value="1"/>
</dbReference>
<protein>
    <submittedName>
        <fullName evidence="4">GNAT family N-acetyltransferase</fullName>
        <ecNumber evidence="4">2.3.-.-</ecNumber>
    </submittedName>
</protein>
<name>A0ABV9MWF7_9ENTE</name>
<evidence type="ECO:0000259" key="3">
    <source>
        <dbReference type="PROSITE" id="PS51186"/>
    </source>
</evidence>
<evidence type="ECO:0000313" key="4">
    <source>
        <dbReference type="EMBL" id="MFC4720351.1"/>
    </source>
</evidence>
<dbReference type="GO" id="GO:0016746">
    <property type="term" value="F:acyltransferase activity"/>
    <property type="evidence" value="ECO:0007669"/>
    <property type="project" value="UniProtKB-KW"/>
</dbReference>
<feature type="domain" description="N-acetyltransferase" evidence="3">
    <location>
        <begin position="1"/>
        <end position="140"/>
    </location>
</feature>
<dbReference type="PANTHER" id="PTHR43877">
    <property type="entry name" value="AMINOALKYLPHOSPHONATE N-ACETYLTRANSFERASE-RELATED-RELATED"/>
    <property type="match status" value="1"/>
</dbReference>
<dbReference type="InterPro" id="IPR016181">
    <property type="entry name" value="Acyl_CoA_acyltransferase"/>
</dbReference>
<comment type="caution">
    <text evidence="4">The sequence shown here is derived from an EMBL/GenBank/DDBJ whole genome shotgun (WGS) entry which is preliminary data.</text>
</comment>
<evidence type="ECO:0000256" key="1">
    <source>
        <dbReference type="ARBA" id="ARBA00022679"/>
    </source>
</evidence>
<keyword evidence="2 4" id="KW-0012">Acyltransferase</keyword>
<organism evidence="4 5">
    <name type="scientific">Enterococcus lemanii</name>
    <dbReference type="NCBI Taxonomy" id="1159752"/>
    <lineage>
        <taxon>Bacteria</taxon>
        <taxon>Bacillati</taxon>
        <taxon>Bacillota</taxon>
        <taxon>Bacilli</taxon>
        <taxon>Lactobacillales</taxon>
        <taxon>Enterococcaceae</taxon>
        <taxon>Enterococcus</taxon>
    </lineage>
</organism>
<dbReference type="SUPFAM" id="SSF55729">
    <property type="entry name" value="Acyl-CoA N-acyltransferases (Nat)"/>
    <property type="match status" value="1"/>
</dbReference>
<dbReference type="Proteomes" id="UP001595969">
    <property type="component" value="Unassembled WGS sequence"/>
</dbReference>
<accession>A0ABV9MWF7</accession>
<dbReference type="Gene3D" id="3.40.630.30">
    <property type="match status" value="1"/>
</dbReference>
<dbReference type="EC" id="2.3.-.-" evidence="4"/>
<dbReference type="PROSITE" id="PS51186">
    <property type="entry name" value="GNAT"/>
    <property type="match status" value="1"/>
</dbReference>
<dbReference type="Pfam" id="PF00583">
    <property type="entry name" value="Acetyltransf_1"/>
    <property type="match status" value="1"/>
</dbReference>